<name>A0A4P8YID7_9ENTR</name>
<dbReference type="PANTHER" id="PTHR36452">
    <property type="entry name" value="CHROMOSOME 12, WHOLE GENOME SHOTGUN SEQUENCE"/>
    <property type="match status" value="1"/>
</dbReference>
<dbReference type="Pfam" id="PF09365">
    <property type="entry name" value="DUF2461"/>
    <property type="match status" value="1"/>
</dbReference>
<dbReference type="NCBIfam" id="TIGR02453">
    <property type="entry name" value="TIGR02453 family protein"/>
    <property type="match status" value="1"/>
</dbReference>
<dbReference type="InterPro" id="IPR012808">
    <property type="entry name" value="CHP02453"/>
</dbReference>
<dbReference type="PIRSF" id="PIRSF028451">
    <property type="entry name" value="UCP028451"/>
    <property type="match status" value="1"/>
</dbReference>
<evidence type="ECO:0000313" key="2">
    <source>
        <dbReference type="Proteomes" id="UP000302163"/>
    </source>
</evidence>
<dbReference type="Proteomes" id="UP000302163">
    <property type="component" value="Chromosome"/>
</dbReference>
<dbReference type="AlphaFoldDB" id="A0A4P8YID7"/>
<dbReference type="OrthoDB" id="9794241at2"/>
<dbReference type="EMBL" id="CP040428">
    <property type="protein sequence ID" value="QCT19626.1"/>
    <property type="molecule type" value="Genomic_DNA"/>
</dbReference>
<keyword evidence="2" id="KW-1185">Reference proteome</keyword>
<reference evidence="1 2" key="1">
    <citation type="submission" date="2019-05" db="EMBL/GenBank/DDBJ databases">
        <title>Complete genome sequence of Izhakiella calystegiae KSNA2, an endophyte isolated from beach morning glory (Calystegia soldanella).</title>
        <authorList>
            <person name="Jiang L."/>
            <person name="Jeong J.C."/>
            <person name="Kim C.Y."/>
            <person name="Kim D.H."/>
            <person name="Kim S.W."/>
            <person name="Lee j."/>
        </authorList>
    </citation>
    <scope>NUCLEOTIDE SEQUENCE [LARGE SCALE GENOMIC DNA]</scope>
    <source>
        <strain evidence="1 2">KSNA2</strain>
    </source>
</reference>
<sequence>MGNFRGLTQGGLNFLQQLSHNNNKEWFSENREVYDRQIIAPLRDLVDDLAADMLAIDDQFEVRPSVTKTISRIHRDTRFSLDKSPYRSNVWIVFKRPRKVWTDSPVFFFEFASDNWRFGMGYYSASRETMNRLREHIADNPRSFLQMAGKIRKHFDLEGESYKRPLVKNQAPELAEWANRKTFALIDQRYDMAPLFSDRLPGLLRDGFRRLEPLYQLLVQLESR</sequence>
<protein>
    <submittedName>
        <fullName evidence="1">DUF2461 domain-containing protein</fullName>
    </submittedName>
</protein>
<dbReference type="PANTHER" id="PTHR36452:SF1">
    <property type="entry name" value="DUF2461 DOMAIN-CONTAINING PROTEIN"/>
    <property type="match status" value="1"/>
</dbReference>
<dbReference type="KEGG" id="izh:FEM41_08135"/>
<organism evidence="1 2">
    <name type="scientific">Jejubacter calystegiae</name>
    <dbReference type="NCBI Taxonomy" id="2579935"/>
    <lineage>
        <taxon>Bacteria</taxon>
        <taxon>Pseudomonadati</taxon>
        <taxon>Pseudomonadota</taxon>
        <taxon>Gammaproteobacteria</taxon>
        <taxon>Enterobacterales</taxon>
        <taxon>Enterobacteriaceae</taxon>
        <taxon>Jejubacter</taxon>
    </lineage>
</organism>
<evidence type="ECO:0000313" key="1">
    <source>
        <dbReference type="EMBL" id="QCT19626.1"/>
    </source>
</evidence>
<dbReference type="InterPro" id="IPR015996">
    <property type="entry name" value="UCP028451"/>
</dbReference>
<accession>A0A4P8YID7</accession>
<gene>
    <name evidence="1" type="ORF">FEM41_08135</name>
</gene>
<dbReference type="RefSeq" id="WP_138095507.1">
    <property type="nucleotide sequence ID" value="NZ_CP040428.1"/>
</dbReference>
<proteinExistence type="predicted"/>